<name>A0A1U9KQW6_9PROT</name>
<organism evidence="2 3">
    <name type="scientific">Neoasaia chiangmaiensis</name>
    <dbReference type="NCBI Taxonomy" id="320497"/>
    <lineage>
        <taxon>Bacteria</taxon>
        <taxon>Pseudomonadati</taxon>
        <taxon>Pseudomonadota</taxon>
        <taxon>Alphaproteobacteria</taxon>
        <taxon>Acetobacterales</taxon>
        <taxon>Acetobacteraceae</taxon>
        <taxon>Neoasaia</taxon>
    </lineage>
</organism>
<dbReference type="KEGG" id="nch:A0U93_09500"/>
<dbReference type="Proteomes" id="UP000188604">
    <property type="component" value="Chromosome"/>
</dbReference>
<gene>
    <name evidence="2" type="ORF">A0U93_09500</name>
</gene>
<evidence type="ECO:0000313" key="2">
    <source>
        <dbReference type="EMBL" id="AQS88137.1"/>
    </source>
</evidence>
<evidence type="ECO:0000313" key="3">
    <source>
        <dbReference type="Proteomes" id="UP000188604"/>
    </source>
</evidence>
<dbReference type="STRING" id="320497.A0U93_09500"/>
<evidence type="ECO:0000256" key="1">
    <source>
        <dbReference type="SAM" id="MobiDB-lite"/>
    </source>
</evidence>
<dbReference type="RefSeq" id="WP_174807238.1">
    <property type="nucleotide sequence ID" value="NZ_BJXS01000003.1"/>
</dbReference>
<feature type="region of interest" description="Disordered" evidence="1">
    <location>
        <begin position="31"/>
        <end position="53"/>
    </location>
</feature>
<proteinExistence type="predicted"/>
<accession>A0A1U9KQW6</accession>
<dbReference type="AlphaFoldDB" id="A0A1U9KQW6"/>
<sequence>MLVNQNRTNTANDSLAIVTRRSMRSNCRVIRSSRRANAASSRSGPSGERKDASAVSTISACGTFLRVA</sequence>
<protein>
    <submittedName>
        <fullName evidence="2">Uncharacterized protein</fullName>
    </submittedName>
</protein>
<keyword evidence="3" id="KW-1185">Reference proteome</keyword>
<dbReference type="EMBL" id="CP014691">
    <property type="protein sequence ID" value="AQS88137.1"/>
    <property type="molecule type" value="Genomic_DNA"/>
</dbReference>
<reference evidence="2 3" key="1">
    <citation type="submission" date="2016-03" db="EMBL/GenBank/DDBJ databases">
        <title>Acetic acid bacteria sequencing.</title>
        <authorList>
            <person name="Brandt J."/>
            <person name="Jakob F."/>
            <person name="Vogel R.F."/>
        </authorList>
    </citation>
    <scope>NUCLEOTIDE SEQUENCE [LARGE SCALE GENOMIC DNA]</scope>
    <source>
        <strain evidence="2 3">NBRC 101099</strain>
    </source>
</reference>